<reference evidence="3" key="1">
    <citation type="submission" date="2020-05" db="EMBL/GenBank/DDBJ databases">
        <authorList>
            <person name="Chiriac C."/>
            <person name="Salcher M."/>
            <person name="Ghai R."/>
            <person name="Kavagutti S V."/>
        </authorList>
    </citation>
    <scope>NUCLEOTIDE SEQUENCE</scope>
</reference>
<feature type="transmembrane region" description="Helical" evidence="1">
    <location>
        <begin position="29"/>
        <end position="51"/>
    </location>
</feature>
<organism evidence="3">
    <name type="scientific">freshwater metagenome</name>
    <dbReference type="NCBI Taxonomy" id="449393"/>
    <lineage>
        <taxon>unclassified sequences</taxon>
        <taxon>metagenomes</taxon>
        <taxon>ecological metagenomes</taxon>
    </lineage>
</organism>
<keyword evidence="1" id="KW-0812">Transmembrane</keyword>
<dbReference type="EMBL" id="CAFBMB010000107">
    <property type="protein sequence ID" value="CAB4905901.1"/>
    <property type="molecule type" value="Genomic_DNA"/>
</dbReference>
<proteinExistence type="predicted"/>
<dbReference type="Pfam" id="PF01757">
    <property type="entry name" value="Acyl_transf_3"/>
    <property type="match status" value="1"/>
</dbReference>
<feature type="transmembrane region" description="Helical" evidence="1">
    <location>
        <begin position="248"/>
        <end position="266"/>
    </location>
</feature>
<protein>
    <submittedName>
        <fullName evidence="3">Unannotated protein</fullName>
    </submittedName>
</protein>
<dbReference type="PANTHER" id="PTHR23028:SF53">
    <property type="entry name" value="ACYL_TRANSF_3 DOMAIN-CONTAINING PROTEIN"/>
    <property type="match status" value="1"/>
</dbReference>
<keyword evidence="1" id="KW-1133">Transmembrane helix</keyword>
<keyword evidence="1" id="KW-0472">Membrane</keyword>
<feature type="transmembrane region" description="Helical" evidence="1">
    <location>
        <begin position="324"/>
        <end position="342"/>
    </location>
</feature>
<feature type="transmembrane region" description="Helical" evidence="1">
    <location>
        <begin position="185"/>
        <end position="203"/>
    </location>
</feature>
<feature type="domain" description="Acyltransferase 3" evidence="2">
    <location>
        <begin position="26"/>
        <end position="368"/>
    </location>
</feature>
<evidence type="ECO:0000313" key="3">
    <source>
        <dbReference type="EMBL" id="CAB4905901.1"/>
    </source>
</evidence>
<sequence>MTEPARASIWRTTQSVSAALNGHANSLGLLRLVLAAMVIFNHAFPLGGFATEDPLWGWTHHQASMGSLAVDGFFAISGYLIAKSALSSDILQYLWRRVLRIFPAFWLMLLVSAVLIAPIFWMLSGQHLADFGWTGPQSPLSYVRANSLLHVGTWGIYDIFGNTPYGRFAGTSVFNGSIWTLEFEFFAYLVVGFLAVTALLARFRLIVPILAAALTVFVLISTSGNEALRGLFPFLFSGYDVSDTGAPYRVSLLLIFLIGSTFAMFSRSVASDWRIAAGSIVVLVGSLTWGGYQVVGIWAFTYVLLWLAGALPRRLQWIGQKNDYSYGVYIYGFLVQQMLAFFNVQAWGYWPFVLIALVISFGFAWLSWHAIEKWAMRLKDWGPGRGIATLSNRVRLRSQRGANS</sequence>
<feature type="transmembrane region" description="Helical" evidence="1">
    <location>
        <begin position="210"/>
        <end position="228"/>
    </location>
</feature>
<dbReference type="GO" id="GO:0016747">
    <property type="term" value="F:acyltransferase activity, transferring groups other than amino-acyl groups"/>
    <property type="evidence" value="ECO:0007669"/>
    <property type="project" value="InterPro"/>
</dbReference>
<feature type="transmembrane region" description="Helical" evidence="1">
    <location>
        <begin position="348"/>
        <end position="368"/>
    </location>
</feature>
<dbReference type="InterPro" id="IPR002656">
    <property type="entry name" value="Acyl_transf_3_dom"/>
</dbReference>
<dbReference type="AlphaFoldDB" id="A0A6J7GC62"/>
<evidence type="ECO:0000256" key="1">
    <source>
        <dbReference type="SAM" id="Phobius"/>
    </source>
</evidence>
<dbReference type="GO" id="GO:0016020">
    <property type="term" value="C:membrane"/>
    <property type="evidence" value="ECO:0007669"/>
    <property type="project" value="TreeGrafter"/>
</dbReference>
<gene>
    <name evidence="3" type="ORF">UFOPK3516_01186</name>
</gene>
<dbReference type="GO" id="GO:0009103">
    <property type="term" value="P:lipopolysaccharide biosynthetic process"/>
    <property type="evidence" value="ECO:0007669"/>
    <property type="project" value="TreeGrafter"/>
</dbReference>
<name>A0A6J7GC62_9ZZZZ</name>
<accession>A0A6J7GC62</accession>
<evidence type="ECO:0000259" key="2">
    <source>
        <dbReference type="Pfam" id="PF01757"/>
    </source>
</evidence>
<dbReference type="PANTHER" id="PTHR23028">
    <property type="entry name" value="ACETYLTRANSFERASE"/>
    <property type="match status" value="1"/>
</dbReference>
<dbReference type="InterPro" id="IPR050879">
    <property type="entry name" value="Acyltransferase_3"/>
</dbReference>
<feature type="transmembrane region" description="Helical" evidence="1">
    <location>
        <begin position="103"/>
        <end position="123"/>
    </location>
</feature>
<feature type="transmembrane region" description="Helical" evidence="1">
    <location>
        <begin position="295"/>
        <end position="312"/>
    </location>
</feature>
<feature type="transmembrane region" description="Helical" evidence="1">
    <location>
        <begin position="63"/>
        <end position="82"/>
    </location>
</feature>
<feature type="transmembrane region" description="Helical" evidence="1">
    <location>
        <begin position="273"/>
        <end position="289"/>
    </location>
</feature>